<dbReference type="InterPro" id="IPR010809">
    <property type="entry name" value="FliD_C"/>
</dbReference>
<gene>
    <name evidence="8" type="ORF">E7201_03685</name>
</gene>
<comment type="caution">
    <text evidence="8">The sequence shown here is derived from an EMBL/GenBank/DDBJ whole genome shotgun (WGS) entry which is preliminary data.</text>
</comment>
<name>A0A927WI20_SELRU</name>
<keyword evidence="8" id="KW-0969">Cilium</keyword>
<evidence type="ECO:0000313" key="9">
    <source>
        <dbReference type="Proteomes" id="UP000761380"/>
    </source>
</evidence>
<comment type="subunit">
    <text evidence="2 5">Homopentamer.</text>
</comment>
<evidence type="ECO:0000313" key="8">
    <source>
        <dbReference type="EMBL" id="MBE6092267.1"/>
    </source>
</evidence>
<dbReference type="AlphaFoldDB" id="A0A927WI20"/>
<feature type="domain" description="Flagellar hook-associated protein 2 N-terminal" evidence="6">
    <location>
        <begin position="12"/>
        <end position="108"/>
    </location>
</feature>
<dbReference type="GO" id="GO:0009424">
    <property type="term" value="C:bacterial-type flagellum hook"/>
    <property type="evidence" value="ECO:0007669"/>
    <property type="project" value="UniProtKB-UniRule"/>
</dbReference>
<dbReference type="GO" id="GO:0005576">
    <property type="term" value="C:extracellular region"/>
    <property type="evidence" value="ECO:0007669"/>
    <property type="project" value="UniProtKB-SubCell"/>
</dbReference>
<evidence type="ECO:0000256" key="5">
    <source>
        <dbReference type="RuleBase" id="RU362066"/>
    </source>
</evidence>
<keyword evidence="8" id="KW-0966">Cell projection</keyword>
<proteinExistence type="inferred from homology"/>
<dbReference type="Pfam" id="PF07195">
    <property type="entry name" value="FliD_C"/>
    <property type="match status" value="1"/>
</dbReference>
<evidence type="ECO:0000256" key="1">
    <source>
        <dbReference type="ARBA" id="ARBA00009764"/>
    </source>
</evidence>
<keyword evidence="8" id="KW-0282">Flagellum</keyword>
<organism evidence="8 9">
    <name type="scientific">Selenomonas ruminantium</name>
    <dbReference type="NCBI Taxonomy" id="971"/>
    <lineage>
        <taxon>Bacteria</taxon>
        <taxon>Bacillati</taxon>
        <taxon>Bacillota</taxon>
        <taxon>Negativicutes</taxon>
        <taxon>Selenomonadales</taxon>
        <taxon>Selenomonadaceae</taxon>
        <taxon>Selenomonas</taxon>
    </lineage>
</organism>
<dbReference type="PANTHER" id="PTHR30288:SF0">
    <property type="entry name" value="FLAGELLAR HOOK-ASSOCIATED PROTEIN 2"/>
    <property type="match status" value="1"/>
</dbReference>
<evidence type="ECO:0000259" key="6">
    <source>
        <dbReference type="Pfam" id="PF02465"/>
    </source>
</evidence>
<dbReference type="Proteomes" id="UP000761380">
    <property type="component" value="Unassembled WGS sequence"/>
</dbReference>
<accession>A0A927WI20</accession>
<keyword evidence="3" id="KW-0175">Coiled coil</keyword>
<evidence type="ECO:0000256" key="3">
    <source>
        <dbReference type="ARBA" id="ARBA00023054"/>
    </source>
</evidence>
<dbReference type="GO" id="GO:0071973">
    <property type="term" value="P:bacterial-type flagellum-dependent cell motility"/>
    <property type="evidence" value="ECO:0007669"/>
    <property type="project" value="TreeGrafter"/>
</dbReference>
<dbReference type="Pfam" id="PF02465">
    <property type="entry name" value="FliD_N"/>
    <property type="match status" value="1"/>
</dbReference>
<dbReference type="InterPro" id="IPR003481">
    <property type="entry name" value="FliD_N"/>
</dbReference>
<dbReference type="PANTHER" id="PTHR30288">
    <property type="entry name" value="FLAGELLAR CAP/ASSEMBLY PROTEIN FLID"/>
    <property type="match status" value="1"/>
</dbReference>
<comment type="similarity">
    <text evidence="1 5">Belongs to the FliD family.</text>
</comment>
<evidence type="ECO:0000256" key="4">
    <source>
        <dbReference type="ARBA" id="ARBA00023143"/>
    </source>
</evidence>
<dbReference type="GO" id="GO:0007155">
    <property type="term" value="P:cell adhesion"/>
    <property type="evidence" value="ECO:0007669"/>
    <property type="project" value="InterPro"/>
</dbReference>
<evidence type="ECO:0000259" key="7">
    <source>
        <dbReference type="Pfam" id="PF07195"/>
    </source>
</evidence>
<dbReference type="GO" id="GO:0009421">
    <property type="term" value="C:bacterial-type flagellum filament cap"/>
    <property type="evidence" value="ECO:0007669"/>
    <property type="project" value="InterPro"/>
</dbReference>
<keyword evidence="5" id="KW-0964">Secreted</keyword>
<comment type="subcellular location">
    <subcellularLocation>
        <location evidence="5">Secreted</location>
    </subcellularLocation>
    <subcellularLocation>
        <location evidence="5">Bacterial flagellum</location>
    </subcellularLocation>
</comment>
<protein>
    <recommendedName>
        <fullName evidence="5">Flagellar hook-associated protein 2</fullName>
        <shortName evidence="5">HAP2</shortName>
    </recommendedName>
    <alternativeName>
        <fullName evidence="5">Flagellar cap protein</fullName>
    </alternativeName>
</protein>
<comment type="function">
    <text evidence="5">Required for morphogenesis and for the elongation of the flagellar filament by facilitating polymerization of the flagellin monomers at the tip of growing filament. Forms a capping structure, which prevents flagellin subunits (transported through the central channel of the flagellum) from leaking out without polymerization at the distal end.</text>
</comment>
<feature type="domain" description="Flagellar hook-associated protein 2 C-terminal" evidence="7">
    <location>
        <begin position="442"/>
        <end position="702"/>
    </location>
</feature>
<dbReference type="InterPro" id="IPR040026">
    <property type="entry name" value="FliD"/>
</dbReference>
<reference evidence="8" key="1">
    <citation type="submission" date="2019-04" db="EMBL/GenBank/DDBJ databases">
        <title>Evolution of Biomass-Degrading Anaerobic Consortia Revealed by Metagenomics.</title>
        <authorList>
            <person name="Peng X."/>
        </authorList>
    </citation>
    <scope>NUCLEOTIDE SEQUENCE</scope>
    <source>
        <strain evidence="8">SIG240</strain>
    </source>
</reference>
<dbReference type="EMBL" id="SVBY01000017">
    <property type="protein sequence ID" value="MBE6092267.1"/>
    <property type="molecule type" value="Genomic_DNA"/>
</dbReference>
<evidence type="ECO:0000256" key="2">
    <source>
        <dbReference type="ARBA" id="ARBA00011255"/>
    </source>
</evidence>
<sequence>MSGMGIYGLSGSGIDVDSMVRMGMMSRQNQYDKMYKEEVKNEWIKEAYTNMYSSLNTFNSSTLYNYKLSSTTSPMNAASSNTAVATATANADAVSMSHTVNVSRTASNAYLLTADKITRQNKDLSESIYLKDILFTSEEQSALSAAISADTEEADKLADSALLSFDIADGTESTSTKKTISFTYAEILNSSLTVNDLASRLNQSGANIKAAYDSANDAFSIYQKDGGKANKILLSVENGADSSDTSSAAGNGVRLLNNLQLAAVTQDVDDDGALISKLSAALTVQTATGTSTIGGEKASYLSQVVVGDSTKLDSLFKPTLEGTTSPIKFTLKDGNNNSFEVSIDTSSTVEDLMNAINTDTRANAYFSAERDPNGYLSFTAKDGSNLSMTVNSSDASVAAENGRYFLNALKFADVDTELTEDIVGLAQKNADDTYTQGVSGVSAEVTIDGRKYESETSKISVGNVTYTLASKGATTVTVTQDTDKLVENVKKFVEDYNKMLDELNTKYYEERYSDYGVLTQTQEKGMTKEQIEKWNEKAKSGLLNHNQTIGKIISEMREAIYTPVDGATGKYNTMMSIGITSSTDRGHLTLDEEKLKKALNAEPDCVRQIFNSDGDYKDKNGETQTDYRKQGVVGRISDSLYKNLKTMKSYAGTTTEVADGSSLGDLIRQLQTKMSNFKTMMNAFENQLYKKYDAMEIAIQRMGVSMGYITGGQ</sequence>
<keyword evidence="4 5" id="KW-0975">Bacterial flagellum</keyword>